<evidence type="ECO:0000256" key="1">
    <source>
        <dbReference type="ARBA" id="ARBA00001936"/>
    </source>
</evidence>
<reference evidence="10" key="1">
    <citation type="submission" date="2015-07" db="EMBL/GenBank/DDBJ databases">
        <title>Adaptation to a free-living lifestyle via gene acquisitions in the diplomonad Trepomonas sp. PC1.</title>
        <authorList>
            <person name="Xu F."/>
            <person name="Jerlstrom-Hultqvist J."/>
            <person name="Kolisko M."/>
            <person name="Simpson A.G.B."/>
            <person name="Roger A.J."/>
            <person name="Svard S.G."/>
            <person name="Andersson J.O."/>
        </authorList>
    </citation>
    <scope>NUCLEOTIDE SEQUENCE</scope>
    <source>
        <strain evidence="10">PC1</strain>
    </source>
</reference>
<organism evidence="10">
    <name type="scientific">Trepomonas sp. PC1</name>
    <dbReference type="NCBI Taxonomy" id="1076344"/>
    <lineage>
        <taxon>Eukaryota</taxon>
        <taxon>Metamonada</taxon>
        <taxon>Diplomonadida</taxon>
        <taxon>Hexamitidae</taxon>
        <taxon>Hexamitinae</taxon>
        <taxon>Trepomonas</taxon>
    </lineage>
</organism>
<proteinExistence type="inferred from homology"/>
<dbReference type="SUPFAM" id="SSF56300">
    <property type="entry name" value="Metallo-dependent phosphatases"/>
    <property type="match status" value="1"/>
</dbReference>
<keyword evidence="3 8" id="KW-0378">Hydrolase</keyword>
<evidence type="ECO:0000256" key="3">
    <source>
        <dbReference type="ARBA" id="ARBA00022801"/>
    </source>
</evidence>
<dbReference type="EMBL" id="GDID01002724">
    <property type="protein sequence ID" value="JAP93882.1"/>
    <property type="molecule type" value="Transcribed_RNA"/>
</dbReference>
<comment type="cofactor">
    <cofactor evidence="1">
        <name>Mn(2+)</name>
        <dbReference type="ChEBI" id="CHEBI:29035"/>
    </cofactor>
</comment>
<dbReference type="InterPro" id="IPR006186">
    <property type="entry name" value="Ser/Thr-sp_prot-phosphatase"/>
</dbReference>
<dbReference type="GO" id="GO:0046872">
    <property type="term" value="F:metal ion binding"/>
    <property type="evidence" value="ECO:0007669"/>
    <property type="project" value="UniProtKB-KW"/>
</dbReference>
<comment type="similarity">
    <text evidence="8">Belongs to the PPP phosphatase family.</text>
</comment>
<sequence length="304" mass="35108">FIEFLREERTPGLELDISVEQVKIICTQFLKTPMKSIEHVNSECYVIGDVHGQFFDVLTYFNKFGLEKTYVFLGDYVDRGYQSLETVMLLFALKLRYPNQFVLVRGNHELAGVCTSYETNYLNAEIRERFQDDYEVVMESLLTAFCNLPFACIIQKKILCVHGCIPMSLKNINQLDLPLPLNVVDNGPHQNLLTDLLWSDPITSKQLEYSELSLQNGVYFNEDRRVGEYCLESNVCKFLDENGFQLLFRGHQPHELGVKFGETGRIWTIFGATNWRHQGVQASCVVQVNDQLGIKCWIFRSDTK</sequence>
<feature type="non-terminal residue" evidence="10">
    <location>
        <position position="1"/>
    </location>
</feature>
<dbReference type="CDD" id="cd00144">
    <property type="entry name" value="MPP_PPP_family"/>
    <property type="match status" value="1"/>
</dbReference>
<evidence type="ECO:0000256" key="8">
    <source>
        <dbReference type="RuleBase" id="RU004273"/>
    </source>
</evidence>
<dbReference type="SMART" id="SM00156">
    <property type="entry name" value="PP2Ac"/>
    <property type="match status" value="1"/>
</dbReference>
<dbReference type="PANTHER" id="PTHR11668">
    <property type="entry name" value="SERINE/THREONINE PROTEIN PHOSPHATASE"/>
    <property type="match status" value="1"/>
</dbReference>
<evidence type="ECO:0000256" key="2">
    <source>
        <dbReference type="ARBA" id="ARBA00022723"/>
    </source>
</evidence>
<evidence type="ECO:0000256" key="5">
    <source>
        <dbReference type="ARBA" id="ARBA00023211"/>
    </source>
</evidence>
<feature type="domain" description="Serine/threonine specific protein phosphatases" evidence="9">
    <location>
        <begin position="104"/>
        <end position="109"/>
    </location>
</feature>
<comment type="catalytic activity">
    <reaction evidence="7 8">
        <text>O-phospho-L-threonyl-[protein] + H2O = L-threonyl-[protein] + phosphate</text>
        <dbReference type="Rhea" id="RHEA:47004"/>
        <dbReference type="Rhea" id="RHEA-COMP:11060"/>
        <dbReference type="Rhea" id="RHEA-COMP:11605"/>
        <dbReference type="ChEBI" id="CHEBI:15377"/>
        <dbReference type="ChEBI" id="CHEBI:30013"/>
        <dbReference type="ChEBI" id="CHEBI:43474"/>
        <dbReference type="ChEBI" id="CHEBI:61977"/>
        <dbReference type="EC" id="3.1.3.16"/>
    </reaction>
</comment>
<evidence type="ECO:0000256" key="4">
    <source>
        <dbReference type="ARBA" id="ARBA00022912"/>
    </source>
</evidence>
<dbReference type="InterPro" id="IPR050341">
    <property type="entry name" value="PP1_catalytic_subunit"/>
</dbReference>
<gene>
    <name evidence="10" type="ORF">TPC1_13653</name>
</gene>
<accession>A0A146KAL3</accession>
<dbReference type="PANTHER" id="PTHR11668:SF300">
    <property type="entry name" value="SERINE_THREONINE-PROTEIN PHOSPHATASE"/>
    <property type="match status" value="1"/>
</dbReference>
<dbReference type="InterPro" id="IPR004843">
    <property type="entry name" value="Calcineurin-like_PHP"/>
</dbReference>
<comment type="catalytic activity">
    <reaction evidence="6">
        <text>O-phospho-L-seryl-[protein] + H2O = L-seryl-[protein] + phosphate</text>
        <dbReference type="Rhea" id="RHEA:20629"/>
        <dbReference type="Rhea" id="RHEA-COMP:9863"/>
        <dbReference type="Rhea" id="RHEA-COMP:11604"/>
        <dbReference type="ChEBI" id="CHEBI:15377"/>
        <dbReference type="ChEBI" id="CHEBI:29999"/>
        <dbReference type="ChEBI" id="CHEBI:43474"/>
        <dbReference type="ChEBI" id="CHEBI:83421"/>
        <dbReference type="EC" id="3.1.3.16"/>
    </reaction>
</comment>
<name>A0A146KAL3_9EUKA</name>
<dbReference type="Pfam" id="PF00149">
    <property type="entry name" value="Metallophos"/>
    <property type="match status" value="1"/>
</dbReference>
<dbReference type="GO" id="GO:0005634">
    <property type="term" value="C:nucleus"/>
    <property type="evidence" value="ECO:0007669"/>
    <property type="project" value="TreeGrafter"/>
</dbReference>
<dbReference type="GO" id="GO:0005737">
    <property type="term" value="C:cytoplasm"/>
    <property type="evidence" value="ECO:0007669"/>
    <property type="project" value="TreeGrafter"/>
</dbReference>
<keyword evidence="5" id="KW-0464">Manganese</keyword>
<keyword evidence="2" id="KW-0479">Metal-binding</keyword>
<evidence type="ECO:0000259" key="9">
    <source>
        <dbReference type="PROSITE" id="PS00125"/>
    </source>
</evidence>
<protein>
    <recommendedName>
        <fullName evidence="8">Serine/threonine-protein phosphatase</fullName>
        <ecNumber evidence="8">3.1.3.16</ecNumber>
    </recommendedName>
</protein>
<evidence type="ECO:0000256" key="7">
    <source>
        <dbReference type="ARBA" id="ARBA00048336"/>
    </source>
</evidence>
<evidence type="ECO:0000313" key="10">
    <source>
        <dbReference type="EMBL" id="JAP93882.1"/>
    </source>
</evidence>
<evidence type="ECO:0000256" key="6">
    <source>
        <dbReference type="ARBA" id="ARBA00047761"/>
    </source>
</evidence>
<dbReference type="GO" id="GO:0004722">
    <property type="term" value="F:protein serine/threonine phosphatase activity"/>
    <property type="evidence" value="ECO:0007669"/>
    <property type="project" value="UniProtKB-EC"/>
</dbReference>
<dbReference type="PRINTS" id="PR00114">
    <property type="entry name" value="STPHPHTASE"/>
</dbReference>
<dbReference type="Gene3D" id="3.60.21.10">
    <property type="match status" value="1"/>
</dbReference>
<dbReference type="EC" id="3.1.3.16" evidence="8"/>
<keyword evidence="4" id="KW-0904">Protein phosphatase</keyword>
<dbReference type="AlphaFoldDB" id="A0A146KAL3"/>
<dbReference type="InterPro" id="IPR029052">
    <property type="entry name" value="Metallo-depent_PP-like"/>
</dbReference>
<dbReference type="PROSITE" id="PS00125">
    <property type="entry name" value="SER_THR_PHOSPHATASE"/>
    <property type="match status" value="1"/>
</dbReference>